<gene>
    <name evidence="4" type="ORF">EDD63_12411</name>
</gene>
<reference evidence="4 5" key="1">
    <citation type="submission" date="2019-03" db="EMBL/GenBank/DDBJ databases">
        <title>Genomic Encyclopedia of Type Strains, Phase IV (KMG-IV): sequencing the most valuable type-strain genomes for metagenomic binning, comparative biology and taxonomic classification.</title>
        <authorList>
            <person name="Goeker M."/>
        </authorList>
    </citation>
    <scope>NUCLEOTIDE SEQUENCE [LARGE SCALE GENOMIC DNA]</scope>
    <source>
        <strain evidence="4 5">DSM 28867</strain>
    </source>
</reference>
<dbReference type="GO" id="GO:0009264">
    <property type="term" value="P:deoxyribonucleotide catabolic process"/>
    <property type="evidence" value="ECO:0007669"/>
    <property type="project" value="UniProtKB-UniRule"/>
</dbReference>
<evidence type="ECO:0000256" key="3">
    <source>
        <dbReference type="NCBIfam" id="TIGR00126"/>
    </source>
</evidence>
<keyword evidence="1" id="KW-0963">Cytoplasm</keyword>
<evidence type="ECO:0000256" key="2">
    <source>
        <dbReference type="ARBA" id="ARBA00023270"/>
    </source>
</evidence>
<sequence length="212" mass="23991">MINKYIDYIQDPNDTYQTYLEKAKTYNVRCIFAEEDQLEQTRTFLQDSDIIIAGAIDFPEGKMTLDEKLNEFKRYATLGYKEIDYVLNQENIENRNFDAILDELVQVAYFCKQHNIVDKAIVEMCKLDETSKEKVCQLANIAKPVFLKTSTGRSFGGATLEDVKLMRKTLDNQIQIKAAGGIRTYQDAKSFVEVGANALGASAAIAIIEGEK</sequence>
<dbReference type="SUPFAM" id="SSF51569">
    <property type="entry name" value="Aldolase"/>
    <property type="match status" value="1"/>
</dbReference>
<dbReference type="EMBL" id="SODD01000024">
    <property type="protein sequence ID" value="TDW16384.1"/>
    <property type="molecule type" value="Genomic_DNA"/>
</dbReference>
<dbReference type="RefSeq" id="WP_243833749.1">
    <property type="nucleotide sequence ID" value="NZ_SODD01000024.1"/>
</dbReference>
<evidence type="ECO:0000256" key="1">
    <source>
        <dbReference type="ARBA" id="ARBA00022490"/>
    </source>
</evidence>
<dbReference type="PANTHER" id="PTHR10889">
    <property type="entry name" value="DEOXYRIBOSE-PHOSPHATE ALDOLASE"/>
    <property type="match status" value="1"/>
</dbReference>
<evidence type="ECO:0000313" key="4">
    <source>
        <dbReference type="EMBL" id="TDW16384.1"/>
    </source>
</evidence>
<evidence type="ECO:0000313" key="5">
    <source>
        <dbReference type="Proteomes" id="UP000294743"/>
    </source>
</evidence>
<keyword evidence="2" id="KW-0704">Schiff base</keyword>
<name>A0A4V3G6V1_9FIRM</name>
<dbReference type="GO" id="GO:0005737">
    <property type="term" value="C:cytoplasm"/>
    <property type="evidence" value="ECO:0007669"/>
    <property type="project" value="InterPro"/>
</dbReference>
<dbReference type="Gene3D" id="3.20.20.70">
    <property type="entry name" value="Aldolase class I"/>
    <property type="match status" value="1"/>
</dbReference>
<dbReference type="SMART" id="SM01133">
    <property type="entry name" value="DeoC"/>
    <property type="match status" value="1"/>
</dbReference>
<protein>
    <recommendedName>
        <fullName evidence="3">Deoxyribose-phosphate aldolase</fullName>
        <ecNumber evidence="3">4.1.2.4</ecNumber>
    </recommendedName>
</protein>
<dbReference type="PIRSF" id="PIRSF001357">
    <property type="entry name" value="DeoC"/>
    <property type="match status" value="1"/>
</dbReference>
<dbReference type="PANTHER" id="PTHR10889:SF1">
    <property type="entry name" value="DEOXYRIBOSE-PHOSPHATE ALDOLASE"/>
    <property type="match status" value="1"/>
</dbReference>
<dbReference type="Proteomes" id="UP000294743">
    <property type="component" value="Unassembled WGS sequence"/>
</dbReference>
<keyword evidence="5" id="KW-1185">Reference proteome</keyword>
<dbReference type="GO" id="GO:0016052">
    <property type="term" value="P:carbohydrate catabolic process"/>
    <property type="evidence" value="ECO:0007669"/>
    <property type="project" value="TreeGrafter"/>
</dbReference>
<proteinExistence type="predicted"/>
<dbReference type="GO" id="GO:0004139">
    <property type="term" value="F:deoxyribose-phosphate aldolase activity"/>
    <property type="evidence" value="ECO:0007669"/>
    <property type="project" value="UniProtKB-UniRule"/>
</dbReference>
<organism evidence="4 5">
    <name type="scientific">Breznakia blatticola</name>
    <dbReference type="NCBI Taxonomy" id="1754012"/>
    <lineage>
        <taxon>Bacteria</taxon>
        <taxon>Bacillati</taxon>
        <taxon>Bacillota</taxon>
        <taxon>Erysipelotrichia</taxon>
        <taxon>Erysipelotrichales</taxon>
        <taxon>Erysipelotrichaceae</taxon>
        <taxon>Breznakia</taxon>
    </lineage>
</organism>
<dbReference type="InterPro" id="IPR002915">
    <property type="entry name" value="DeoC/FbaB/LacD_aldolase"/>
</dbReference>
<dbReference type="EC" id="4.1.2.4" evidence="3"/>
<dbReference type="InterPro" id="IPR013785">
    <property type="entry name" value="Aldolase_TIM"/>
</dbReference>
<dbReference type="AlphaFoldDB" id="A0A4V3G6V1"/>
<comment type="caution">
    <text evidence="4">The sequence shown here is derived from an EMBL/GenBank/DDBJ whole genome shotgun (WGS) entry which is preliminary data.</text>
</comment>
<accession>A0A4V3G6V1</accession>
<dbReference type="NCBIfam" id="TIGR00126">
    <property type="entry name" value="deoC"/>
    <property type="match status" value="1"/>
</dbReference>
<dbReference type="InterPro" id="IPR011343">
    <property type="entry name" value="DeoC"/>
</dbReference>